<evidence type="ECO:0000313" key="1">
    <source>
        <dbReference type="EMBL" id="UPV73288.1"/>
    </source>
</evidence>
<dbReference type="Proteomes" id="UP000830729">
    <property type="component" value="Chromosome"/>
</dbReference>
<dbReference type="KEGG" id="halx:M0R89_12110"/>
<dbReference type="EMBL" id="CP096659">
    <property type="protein sequence ID" value="UPV73288.1"/>
    <property type="molecule type" value="Genomic_DNA"/>
</dbReference>
<dbReference type="GeneID" id="72185955"/>
<gene>
    <name evidence="1" type="ORF">M0R89_12110</name>
</gene>
<proteinExistence type="predicted"/>
<dbReference type="RefSeq" id="WP_248649344.1">
    <property type="nucleotide sequence ID" value="NZ_CP096659.1"/>
</dbReference>
<name>A0A8U0HQX9_9EURY</name>
<accession>A0A8U0HQX9</accession>
<dbReference type="AlphaFoldDB" id="A0A8U0HQX9"/>
<reference evidence="1 2" key="1">
    <citation type="submission" date="2022-04" db="EMBL/GenBank/DDBJ databases">
        <title>Diverse halophilic archaea isolated from saline environments.</title>
        <authorList>
            <person name="Cui H.-L."/>
        </authorList>
    </citation>
    <scope>NUCLEOTIDE SEQUENCE [LARGE SCALE GENOMIC DNA]</scope>
    <source>
        <strain evidence="1 2">XZYJT49</strain>
    </source>
</reference>
<keyword evidence="2" id="KW-1185">Reference proteome</keyword>
<protein>
    <submittedName>
        <fullName evidence="1">Uncharacterized protein</fullName>
    </submittedName>
</protein>
<evidence type="ECO:0000313" key="2">
    <source>
        <dbReference type="Proteomes" id="UP000830729"/>
    </source>
</evidence>
<sequence>MTDSGSAPLDGGATTVERIRVERYADLLADPGLDRRDADALAAALPAGPREVAFRLPLVVAEEAILESVAGSDRVFVAEAVPERETEQAHYVRQDRRGCWVPKATATVYELAYGAVLDPDRPEASESA</sequence>
<organism evidence="1 2">
    <name type="scientific">Halorussus limi</name>
    <dbReference type="NCBI Taxonomy" id="2938695"/>
    <lineage>
        <taxon>Archaea</taxon>
        <taxon>Methanobacteriati</taxon>
        <taxon>Methanobacteriota</taxon>
        <taxon>Stenosarchaea group</taxon>
        <taxon>Halobacteria</taxon>
        <taxon>Halobacteriales</taxon>
        <taxon>Haladaptataceae</taxon>
        <taxon>Halorussus</taxon>
    </lineage>
</organism>